<evidence type="ECO:0000313" key="3">
    <source>
        <dbReference type="Proteomes" id="UP000026960"/>
    </source>
</evidence>
<sequence>MKEIRSALEPSAPTPSHISSQGSTAMLGKRRLDAMDFSTMDHHQSAPLVLYTVRGVLVKASDMWGPHNGQCFATAYRQRQAGCM</sequence>
<feature type="region of interest" description="Disordered" evidence="1">
    <location>
        <begin position="1"/>
        <end position="25"/>
    </location>
</feature>
<dbReference type="Gramene" id="OBART05G06830.1">
    <property type="protein sequence ID" value="OBART05G06830.1"/>
    <property type="gene ID" value="OBART05G06830"/>
</dbReference>
<feature type="compositionally biased region" description="Polar residues" evidence="1">
    <location>
        <begin position="14"/>
        <end position="24"/>
    </location>
</feature>
<keyword evidence="3" id="KW-1185">Reference proteome</keyword>
<evidence type="ECO:0000256" key="1">
    <source>
        <dbReference type="SAM" id="MobiDB-lite"/>
    </source>
</evidence>
<proteinExistence type="predicted"/>
<dbReference type="PaxDb" id="65489-OBART05G06830.1"/>
<dbReference type="AlphaFoldDB" id="A0A0D3G4D8"/>
<accession>A0A0D3G4D8</accession>
<dbReference type="Proteomes" id="UP000026960">
    <property type="component" value="Chromosome 5"/>
</dbReference>
<protein>
    <submittedName>
        <fullName evidence="2">Uncharacterized protein</fullName>
    </submittedName>
</protein>
<name>A0A0D3G4D8_9ORYZ</name>
<organism evidence="2">
    <name type="scientific">Oryza barthii</name>
    <dbReference type="NCBI Taxonomy" id="65489"/>
    <lineage>
        <taxon>Eukaryota</taxon>
        <taxon>Viridiplantae</taxon>
        <taxon>Streptophyta</taxon>
        <taxon>Embryophyta</taxon>
        <taxon>Tracheophyta</taxon>
        <taxon>Spermatophyta</taxon>
        <taxon>Magnoliopsida</taxon>
        <taxon>Liliopsida</taxon>
        <taxon>Poales</taxon>
        <taxon>Poaceae</taxon>
        <taxon>BOP clade</taxon>
        <taxon>Oryzoideae</taxon>
        <taxon>Oryzeae</taxon>
        <taxon>Oryzinae</taxon>
        <taxon>Oryza</taxon>
    </lineage>
</organism>
<dbReference type="HOGENOM" id="CLU_2531040_0_0_1"/>
<dbReference type="EnsemblPlants" id="OBART05G06830.1">
    <property type="protein sequence ID" value="OBART05G06830.1"/>
    <property type="gene ID" value="OBART05G06830"/>
</dbReference>
<reference evidence="2" key="1">
    <citation type="journal article" date="2009" name="Rice">
        <title>De Novo Next Generation Sequencing of Plant Genomes.</title>
        <authorList>
            <person name="Rounsley S."/>
            <person name="Marri P.R."/>
            <person name="Yu Y."/>
            <person name="He R."/>
            <person name="Sisneros N."/>
            <person name="Goicoechea J.L."/>
            <person name="Lee S.J."/>
            <person name="Angelova A."/>
            <person name="Kudrna D."/>
            <person name="Luo M."/>
            <person name="Affourtit J."/>
            <person name="Desany B."/>
            <person name="Knight J."/>
            <person name="Niazi F."/>
            <person name="Egholm M."/>
            <person name="Wing R.A."/>
        </authorList>
    </citation>
    <scope>NUCLEOTIDE SEQUENCE [LARGE SCALE GENOMIC DNA]</scope>
    <source>
        <strain evidence="2">cv. IRGC 105608</strain>
    </source>
</reference>
<reference evidence="2" key="2">
    <citation type="submission" date="2015-03" db="UniProtKB">
        <authorList>
            <consortium name="EnsemblPlants"/>
        </authorList>
    </citation>
    <scope>IDENTIFICATION</scope>
</reference>
<evidence type="ECO:0000313" key="2">
    <source>
        <dbReference type="EnsemblPlants" id="OBART05G06830.1"/>
    </source>
</evidence>